<dbReference type="SUPFAM" id="SSF47473">
    <property type="entry name" value="EF-hand"/>
    <property type="match status" value="1"/>
</dbReference>
<feature type="coiled-coil region" evidence="1">
    <location>
        <begin position="1407"/>
        <end position="1441"/>
    </location>
</feature>
<accession>A0AAV7K5Y1</accession>
<dbReference type="CDD" id="cd00051">
    <property type="entry name" value="EFh"/>
    <property type="match status" value="1"/>
</dbReference>
<keyword evidence="1" id="KW-0175">Coiled coil</keyword>
<evidence type="ECO:0000256" key="1">
    <source>
        <dbReference type="SAM" id="Coils"/>
    </source>
</evidence>
<feature type="compositionally biased region" description="Basic and acidic residues" evidence="2">
    <location>
        <begin position="823"/>
        <end position="832"/>
    </location>
</feature>
<name>A0AAV7K5Y1_9METZ</name>
<dbReference type="Gene3D" id="1.10.238.10">
    <property type="entry name" value="EF-hand"/>
    <property type="match status" value="1"/>
</dbReference>
<dbReference type="InterPro" id="IPR011992">
    <property type="entry name" value="EF-hand-dom_pair"/>
</dbReference>
<reference evidence="4 5" key="1">
    <citation type="journal article" date="2023" name="BMC Biol.">
        <title>The compact genome of the sponge Oopsacas minuta (Hexactinellida) is lacking key metazoan core genes.</title>
        <authorList>
            <person name="Santini S."/>
            <person name="Schenkelaars Q."/>
            <person name="Jourda C."/>
            <person name="Duchesne M."/>
            <person name="Belahbib H."/>
            <person name="Rocher C."/>
            <person name="Selva M."/>
            <person name="Riesgo A."/>
            <person name="Vervoort M."/>
            <person name="Leys S.P."/>
            <person name="Kodjabachian L."/>
            <person name="Le Bivic A."/>
            <person name="Borchiellini C."/>
            <person name="Claverie J.M."/>
            <person name="Renard E."/>
        </authorList>
    </citation>
    <scope>NUCLEOTIDE SEQUENCE [LARGE SCALE GENOMIC DNA]</scope>
    <source>
        <strain evidence="4">SPO-2</strain>
    </source>
</reference>
<gene>
    <name evidence="4" type="ORF">LOD99_1358</name>
</gene>
<dbReference type="InterPro" id="IPR002048">
    <property type="entry name" value="EF_hand_dom"/>
</dbReference>
<feature type="region of interest" description="Disordered" evidence="2">
    <location>
        <begin position="818"/>
        <end position="837"/>
    </location>
</feature>
<sequence>MASWSDIEPEEIPIIASGEADNVQKKPPFSLELSSREDEFRLVHLKRCFNRCDKDSDGFIDSKALRKLCVMLEMPQFASGESATALFKALDVNSLGKIAFKDFLRYKDIYLRSALAVGDKPTRILEQTGSLSPSSSVTTSSYQEGVMSMDSELETGHTFESPGHEARSFPHRTDQRRLPGASDSSESPDNLETGAKGEKRRIRPSSAGLTSGNSTRKVSRPSSAELRYSDFAHSNPSLSLRAKSYTFLSASSCKDETVRTRKRSSSSGYIHQLLSIHQQPSSSEVRDREAEPEPGEDDVTSLTPVYPQPSKFRKKLSSLDSPIFNPSLPSNSLPLEALPSAPVCVLQSMCQDGSDHVSMSEIMELLQALGFDQNDISEDVDRVLQEVPRDGEGRLSVIGVALAMERILVGEEDVPEGSFLRQLSLKLYQQEIIIWRRTHQISMAEKGQLLENLDYHRGEQRRLLNWGDEQAELEALHWDLKLRDIEHKHKLKLRSIEDSKREELDNLMEKTTKELEDREKTNRALQNESDQLRDLVKDLKADYKYMCRQLDEYKIKSIHSERLIEALQLQQQDSGLSQFSDIPLDTEIGRSELDRVIDEKNQLMDSHKYLQDNYDELQAENQKIQQQLRTLQIRFKHSVKALAARPVTAPKMRPPLPRNRHSMSLNEPPQLDGGASPDPGRRDNLMVEMIDHDFQAQEKLRMTHLEELCTDLELRLEQLDIEKKAAETKLFETEQDRDRVRQKKKKDDKITNSRISDLESDNIQLNVLKSDAEDRLNDTQSTLSKRTTELNEIQKEFAILTRKLADFELQFKSLSSQNADLEQSGKENEQRESNLVNERTQLKKQVQLLQSELSTCKSKYDTHSFELERLLAESEQHVSRLKLENEHNVKRIQQDLQASQQLITEMKKENSQLVNNLEKRIEELDNSLSEATQKHKQEVEIMSDEIRKAVDREKSNRDEKHAIELKLAEVITDLGEVTKSRDAGDRARVNLNETLDRNKLERDQLDKQLKSELAILQTTHGEVCIKLDQAEANHKQLLNEVRTEYENQITKLHQEIRDHIQSAVSTESKSKLEITSLTAEIESYKKELCKLEALLTRAKLESSATEDEKRFEVDNILQELESCRAEMDLNSETYFERVNQLKEKLSCMEEKLNDVTLHSELERNDLEENIQNYEEREKLLIEEYEMRLLELQTKFDNEITARSLEEEKIAEEMEQLSLELTESRKEIKRIQEGHLEEIQKFKQEELASLQNLNNIKKSKEIEITKLRNSLIDCESKIRAFEQADSASSNILLRKSHALDSVTNELEFSHNARKHLEKQLEISKKELQVAKQENVESKRKFQESLRDVEDDKRLAELEKLKCISEIESKYSLITQDLKRGIETRQTEINLLKLRLIEADSIRAGDDLNAQWKSHIQELTSQIRELERQVKSKESIIEQIRKDTKEFNEFKHRMNHFKMEKEALISVIEEISHIEDSI</sequence>
<evidence type="ECO:0000259" key="3">
    <source>
        <dbReference type="PROSITE" id="PS50222"/>
    </source>
</evidence>
<organism evidence="4 5">
    <name type="scientific">Oopsacas minuta</name>
    <dbReference type="NCBI Taxonomy" id="111878"/>
    <lineage>
        <taxon>Eukaryota</taxon>
        <taxon>Metazoa</taxon>
        <taxon>Porifera</taxon>
        <taxon>Hexactinellida</taxon>
        <taxon>Hexasterophora</taxon>
        <taxon>Lyssacinosida</taxon>
        <taxon>Leucopsacidae</taxon>
        <taxon>Oopsacas</taxon>
    </lineage>
</organism>
<feature type="region of interest" description="Disordered" evidence="2">
    <location>
        <begin position="259"/>
        <end position="307"/>
    </location>
</feature>
<evidence type="ECO:0000313" key="5">
    <source>
        <dbReference type="Proteomes" id="UP001165289"/>
    </source>
</evidence>
<feature type="region of interest" description="Disordered" evidence="2">
    <location>
        <begin position="155"/>
        <end position="224"/>
    </location>
</feature>
<evidence type="ECO:0000256" key="2">
    <source>
        <dbReference type="SAM" id="MobiDB-lite"/>
    </source>
</evidence>
<feature type="domain" description="EF-hand" evidence="3">
    <location>
        <begin position="40"/>
        <end position="75"/>
    </location>
</feature>
<feature type="compositionally biased region" description="Polar residues" evidence="2">
    <location>
        <begin position="207"/>
        <end position="222"/>
    </location>
</feature>
<feature type="coiled-coil region" evidence="1">
    <location>
        <begin position="1131"/>
        <end position="1269"/>
    </location>
</feature>
<feature type="coiled-coil region" evidence="1">
    <location>
        <begin position="988"/>
        <end position="1062"/>
    </location>
</feature>
<dbReference type="EMBL" id="JAKMXF010000144">
    <property type="protein sequence ID" value="KAI6656563.1"/>
    <property type="molecule type" value="Genomic_DNA"/>
</dbReference>
<feature type="compositionally biased region" description="Basic and acidic residues" evidence="2">
    <location>
        <begin position="155"/>
        <end position="177"/>
    </location>
</feature>
<dbReference type="Proteomes" id="UP001165289">
    <property type="component" value="Unassembled WGS sequence"/>
</dbReference>
<protein>
    <recommendedName>
        <fullName evidence="3">EF-hand domain-containing protein</fullName>
    </recommendedName>
</protein>
<comment type="caution">
    <text evidence="4">The sequence shown here is derived from an EMBL/GenBank/DDBJ whole genome shotgun (WGS) entry which is preliminary data.</text>
</comment>
<feature type="coiled-coil region" evidence="1">
    <location>
        <begin position="600"/>
        <end position="634"/>
    </location>
</feature>
<feature type="coiled-coil region" evidence="1">
    <location>
        <begin position="889"/>
        <end position="934"/>
    </location>
</feature>
<feature type="coiled-coil region" evidence="1">
    <location>
        <begin position="1298"/>
        <end position="1357"/>
    </location>
</feature>
<feature type="coiled-coil region" evidence="1">
    <location>
        <begin position="501"/>
        <end position="542"/>
    </location>
</feature>
<evidence type="ECO:0000313" key="4">
    <source>
        <dbReference type="EMBL" id="KAI6656563.1"/>
    </source>
</evidence>
<dbReference type="PROSITE" id="PS50222">
    <property type="entry name" value="EF_HAND_2"/>
    <property type="match status" value="1"/>
</dbReference>
<dbReference type="Pfam" id="PF13499">
    <property type="entry name" value="EF-hand_7"/>
    <property type="match status" value="1"/>
</dbReference>
<feature type="region of interest" description="Disordered" evidence="2">
    <location>
        <begin position="649"/>
        <end position="682"/>
    </location>
</feature>
<keyword evidence="5" id="KW-1185">Reference proteome</keyword>
<dbReference type="GO" id="GO:0005509">
    <property type="term" value="F:calcium ion binding"/>
    <property type="evidence" value="ECO:0007669"/>
    <property type="project" value="InterPro"/>
</dbReference>
<proteinExistence type="predicted"/>
<feature type="compositionally biased region" description="Polar residues" evidence="2">
    <location>
        <begin position="265"/>
        <end position="283"/>
    </location>
</feature>